<dbReference type="AlphaFoldDB" id="A0AAW2CNJ2"/>
<dbReference type="InterPro" id="IPR023123">
    <property type="entry name" value="Tubulin_C"/>
</dbReference>
<comment type="caution">
    <text evidence="1">The sequence shown here is derived from an EMBL/GenBank/DDBJ whole genome shotgun (WGS) entry which is preliminary data.</text>
</comment>
<name>A0AAW2CNJ2_9ROSI</name>
<dbReference type="Proteomes" id="UP001459277">
    <property type="component" value="Unassembled WGS sequence"/>
</dbReference>
<dbReference type="Gene3D" id="1.10.287.600">
    <property type="entry name" value="Helix hairpin bin"/>
    <property type="match status" value="1"/>
</dbReference>
<protein>
    <submittedName>
        <fullName evidence="1">Uncharacterized protein</fullName>
    </submittedName>
</protein>
<organism evidence="1 2">
    <name type="scientific">Lithocarpus litseifolius</name>
    <dbReference type="NCBI Taxonomy" id="425828"/>
    <lineage>
        <taxon>Eukaryota</taxon>
        <taxon>Viridiplantae</taxon>
        <taxon>Streptophyta</taxon>
        <taxon>Embryophyta</taxon>
        <taxon>Tracheophyta</taxon>
        <taxon>Spermatophyta</taxon>
        <taxon>Magnoliopsida</taxon>
        <taxon>eudicotyledons</taxon>
        <taxon>Gunneridae</taxon>
        <taxon>Pentapetalae</taxon>
        <taxon>rosids</taxon>
        <taxon>fabids</taxon>
        <taxon>Fagales</taxon>
        <taxon>Fagaceae</taxon>
        <taxon>Lithocarpus</taxon>
    </lineage>
</organism>
<evidence type="ECO:0000313" key="2">
    <source>
        <dbReference type="Proteomes" id="UP001459277"/>
    </source>
</evidence>
<sequence>MRWSFTEAESNMNDLVAEYQQYGHGYDIATSAVFENWPKIKLSVWPEDSAIWARLDTIHGPGLQVHQNWHETQVFHNLLHLAHVHTLRLKWRVCSVETSSQNLAPIWFPC</sequence>
<gene>
    <name evidence="1" type="ORF">SO802_019362</name>
</gene>
<reference evidence="1 2" key="1">
    <citation type="submission" date="2024-01" db="EMBL/GenBank/DDBJ databases">
        <title>A telomere-to-telomere, gap-free genome of sweet tea (Lithocarpus litseifolius).</title>
        <authorList>
            <person name="Zhou J."/>
        </authorList>
    </citation>
    <scope>NUCLEOTIDE SEQUENCE [LARGE SCALE GENOMIC DNA]</scope>
    <source>
        <strain evidence="1">Zhou-2022a</strain>
        <tissue evidence="1">Leaf</tissue>
    </source>
</reference>
<accession>A0AAW2CNJ2</accession>
<proteinExistence type="predicted"/>
<evidence type="ECO:0000313" key="1">
    <source>
        <dbReference type="EMBL" id="KAK9999759.1"/>
    </source>
</evidence>
<keyword evidence="2" id="KW-1185">Reference proteome</keyword>
<dbReference type="EMBL" id="JAZDWU010000006">
    <property type="protein sequence ID" value="KAK9999759.1"/>
    <property type="molecule type" value="Genomic_DNA"/>
</dbReference>